<dbReference type="EMBL" id="JAUKTV010000001">
    <property type="protein sequence ID" value="KAK0748280.1"/>
    <property type="molecule type" value="Genomic_DNA"/>
</dbReference>
<protein>
    <submittedName>
        <fullName evidence="1">Uncharacterized protein</fullName>
    </submittedName>
</protein>
<proteinExistence type="predicted"/>
<evidence type="ECO:0000313" key="1">
    <source>
        <dbReference type="EMBL" id="KAK0748280.1"/>
    </source>
</evidence>
<keyword evidence="2" id="KW-1185">Reference proteome</keyword>
<sequence>MSVQKPFSQFFGDHASNLECTIFVIAYAAHNSRDLYRSPSDAHLAPAPAITAKKARIAPQPISKQIERAQQQQNLVAHTRALFWMSYKKDLLRARDGAEAEGGFQANTAGNAKQQLSLRGLCLVLAERRVCVCMPVSTITVPTVDTVTQIVTAVACLTAAIAHLIQVLIGRCRACCRSQRSTALLTGGTTAGAASCWTEGTRYNRGSVLLLIAICIGDILYGISEGYVGLYDIISVWYGRLGLIVDQIGLSGLISA</sequence>
<gene>
    <name evidence="1" type="ORF">B0T21DRAFT_343959</name>
</gene>
<dbReference type="Proteomes" id="UP001172159">
    <property type="component" value="Unassembled WGS sequence"/>
</dbReference>
<name>A0AA40EZ91_9PEZI</name>
<reference evidence="1" key="1">
    <citation type="submission" date="2023-06" db="EMBL/GenBank/DDBJ databases">
        <title>Genome-scale phylogeny and comparative genomics of the fungal order Sordariales.</title>
        <authorList>
            <consortium name="Lawrence Berkeley National Laboratory"/>
            <person name="Hensen N."/>
            <person name="Bonometti L."/>
            <person name="Westerberg I."/>
            <person name="Brannstrom I.O."/>
            <person name="Guillou S."/>
            <person name="Cros-Aarteil S."/>
            <person name="Calhoun S."/>
            <person name="Haridas S."/>
            <person name="Kuo A."/>
            <person name="Mondo S."/>
            <person name="Pangilinan J."/>
            <person name="Riley R."/>
            <person name="Labutti K."/>
            <person name="Andreopoulos B."/>
            <person name="Lipzen A."/>
            <person name="Chen C."/>
            <person name="Yanf M."/>
            <person name="Daum C."/>
            <person name="Ng V."/>
            <person name="Clum A."/>
            <person name="Steindorff A."/>
            <person name="Ohm R."/>
            <person name="Martin F."/>
            <person name="Silar P."/>
            <person name="Natvig D."/>
            <person name="Lalanne C."/>
            <person name="Gautier V."/>
            <person name="Ament-Velasquez S.L."/>
            <person name="Kruys A."/>
            <person name="Hutchinson M.I."/>
            <person name="Powell A.J."/>
            <person name="Barry K."/>
            <person name="Miller A.N."/>
            <person name="Grigoriev I.V."/>
            <person name="Debuchy R."/>
            <person name="Gladieux P."/>
            <person name="Thoren M.H."/>
            <person name="Johannesson H."/>
        </authorList>
    </citation>
    <scope>NUCLEOTIDE SEQUENCE</scope>
    <source>
        <strain evidence="1">CBS 540.89</strain>
    </source>
</reference>
<organism evidence="1 2">
    <name type="scientific">Apiosordaria backusii</name>
    <dbReference type="NCBI Taxonomy" id="314023"/>
    <lineage>
        <taxon>Eukaryota</taxon>
        <taxon>Fungi</taxon>
        <taxon>Dikarya</taxon>
        <taxon>Ascomycota</taxon>
        <taxon>Pezizomycotina</taxon>
        <taxon>Sordariomycetes</taxon>
        <taxon>Sordariomycetidae</taxon>
        <taxon>Sordariales</taxon>
        <taxon>Lasiosphaeriaceae</taxon>
        <taxon>Apiosordaria</taxon>
    </lineage>
</organism>
<accession>A0AA40EZ91</accession>
<comment type="caution">
    <text evidence="1">The sequence shown here is derived from an EMBL/GenBank/DDBJ whole genome shotgun (WGS) entry which is preliminary data.</text>
</comment>
<evidence type="ECO:0000313" key="2">
    <source>
        <dbReference type="Proteomes" id="UP001172159"/>
    </source>
</evidence>
<dbReference type="AlphaFoldDB" id="A0AA40EZ91"/>